<dbReference type="PANTHER" id="PTHR24417:SF7">
    <property type="entry name" value="CHROMATIN MODIFICATION-RELATED PROTEIN EAF1"/>
    <property type="match status" value="1"/>
</dbReference>
<keyword evidence="3" id="KW-0732">Signal</keyword>
<feature type="compositionally biased region" description="Acidic residues" evidence="1">
    <location>
        <begin position="857"/>
        <end position="868"/>
    </location>
</feature>
<dbReference type="Gene3D" id="1.10.510.10">
    <property type="entry name" value="Transferase(Phosphotransferase) domain 1"/>
    <property type="match status" value="1"/>
</dbReference>
<feature type="region of interest" description="Disordered" evidence="1">
    <location>
        <begin position="1353"/>
        <end position="1426"/>
    </location>
</feature>
<feature type="region of interest" description="Disordered" evidence="1">
    <location>
        <begin position="1146"/>
        <end position="1242"/>
    </location>
</feature>
<dbReference type="PANTHER" id="PTHR24417">
    <property type="entry name" value="SERINE/THREONINE-PROTEIN KINASE LMTK1"/>
    <property type="match status" value="1"/>
</dbReference>
<feature type="region of interest" description="Disordered" evidence="1">
    <location>
        <begin position="571"/>
        <end position="599"/>
    </location>
</feature>
<feature type="compositionally biased region" description="Polar residues" evidence="1">
    <location>
        <begin position="1390"/>
        <end position="1399"/>
    </location>
</feature>
<keyword evidence="2" id="KW-1133">Transmembrane helix</keyword>
<dbReference type="SUPFAM" id="SSF56112">
    <property type="entry name" value="Protein kinase-like (PK-like)"/>
    <property type="match status" value="1"/>
</dbReference>
<dbReference type="Gene3D" id="3.30.200.20">
    <property type="entry name" value="Phosphorylase Kinase, domain 1"/>
    <property type="match status" value="1"/>
</dbReference>
<dbReference type="InterPro" id="IPR011009">
    <property type="entry name" value="Kinase-like_dom_sf"/>
</dbReference>
<keyword evidence="5" id="KW-0808">Transferase</keyword>
<sequence length="1486" mass="157803">MTLGAHIAPSVALAATLVSLVHCLPVSGGGEDGGTGSWGSLSSTWVIAVSVCFALTAAILAALGCICCRNESLKLLGTRNGISVPHLPLGNLGQPGAADEVTIFPPAAASSHLAFASQPSLEDKVSFEPLPKIFPRASSSPSKRPTVFRPAHFSGELGKGPASVHDWFDDPQANFPRHQLQYLQELGVGWFGQAVRGEAQNLGHRRPGGAVANGSGPVATTTRVVVKILRSDTTPTEHLCFLHEVQPLRVLYHPNILRLLGRCLESDPFLLILEDSSMDLKAYLLQKREEPEAFLQSGTPLQFACGIASGLDHMHKNNFVHVDLAARNCVVSREGTVKVGDYGTAIQAYKDDYYAVGDVAVPIRWSAPESLHCTDIALEAKELTREANVWSYGVLLWELLSLGALPYETLGDEEVLRRVVTRRDLILQRPKAGGAHADRIYRVATWCWNEAASERPLMHDLRDLLAHLHEQKVGAAVSRDFESRWNALQPDSVREHNLAPDHPAALHLSRLGFESDFVASAPSASLQNLHGSAEDLRRSSAATEEEEDLTSFHISEAIRDLDAILAAESSAGSSAESARGTDSAQRHDSLGNESLDSSRELGSLGFKKSASVEDLLREGPEKVAEMFRITVIDDVDVSLGASSNGEPRSLGASADIWNVASLGGGARGDDATRTTANDEKIWANGSAADEVRESTEGGSDAATQGGGDVSSNGGEFGGGCTSSAGGSGSAPLPPPAANSIVVVGTPRTTNHEDASGLPVESAVVAVAASDAPVLTFSGNAGSEVARTAAGIFLSPELPGAGGSGGSGDSSASFVTANDATTVSEDSSCGVIHRLLSDRTESDTFFLTAHLDGDDTSECSEATLADDNDPASPARLVGRTSTPTDSCPSPPGLSPIRCAGGTSEWAAEETAADSSALSDLTAEEEPLGAGSAEDSLALSEDSFVGEMRRIAERAVERHNARQGGLEEGGRQNSTVDEEDSLSGEYELDDISAVLDREGSPPKRWLLGRQLSSSPICGEEEEIMTVNTLTHEITVRPASQAEHGVVFDGHEVLAGSAVDEETAYEMRGDEDVAYDAGADERPTHKTGRGKVSPYETGLGEDVAYGTNVDDRVAYETESNGHVAYEGGIDEMGVGERGSDEDLAYETAQDELSDDFGGLDRRRKLDDEEDEDTDDTSSTGTSCTTTSGSFECLAEERGAEAQEASALPQPAEKRVHRSLESSPTRANTWDRSATPTKSALRSARRLKASSLRKTVSFNDVISSVYHYTAEEEPPPTPPAARVPSALAIDYNGLRDWDFQFFLEEEFPEEAAYSSDEEAVPAASLRRQLPVRPGLGRMRTFAPLYCISGLSQEDLRESLSEDAPPAAHGPLSEAPTDTPQSEDFLVNQKPPWDSSMSDLSCLNGSGDETDVDEESLRSDSPASPKMVPPGDHPVVCNGVLENGAGDTAEETAQREGDVNANDFFREAIKVAQFDEANANARKSVPVMHEA</sequence>
<reference evidence="5" key="1">
    <citation type="journal article" date="2018" name="PLoS Negl. Trop. Dis.">
        <title>Sialome diversity of ticks revealed by RNAseq of single tick salivary glands.</title>
        <authorList>
            <person name="Perner J."/>
            <person name="Kropackova S."/>
            <person name="Kopacek P."/>
            <person name="Ribeiro J.M."/>
        </authorList>
    </citation>
    <scope>NUCLEOTIDE SEQUENCE</scope>
    <source>
        <strain evidence="5">Siblings of single egg batch collected in Ceske Budejovice</strain>
        <tissue evidence="5">Salivary glands</tissue>
    </source>
</reference>
<accession>A0A147BGZ9</accession>
<feature type="region of interest" description="Disordered" evidence="1">
    <location>
        <begin position="682"/>
        <end position="738"/>
    </location>
</feature>
<evidence type="ECO:0000256" key="3">
    <source>
        <dbReference type="SAM" id="SignalP"/>
    </source>
</evidence>
<feature type="compositionally biased region" description="Gly residues" evidence="1">
    <location>
        <begin position="704"/>
        <end position="728"/>
    </location>
</feature>
<feature type="region of interest" description="Disordered" evidence="1">
    <location>
        <begin position="1075"/>
        <end position="1096"/>
    </location>
</feature>
<feature type="region of interest" description="Disordered" evidence="1">
    <location>
        <begin position="955"/>
        <end position="986"/>
    </location>
</feature>
<evidence type="ECO:0000313" key="5">
    <source>
        <dbReference type="EMBL" id="JAR90070.1"/>
    </source>
</evidence>
<dbReference type="Pfam" id="PF07714">
    <property type="entry name" value="PK_Tyr_Ser-Thr"/>
    <property type="match status" value="1"/>
</dbReference>
<feature type="chain" id="PRO_5007542344" evidence="3">
    <location>
        <begin position="24"/>
        <end position="1486"/>
    </location>
</feature>
<feature type="domain" description="Protein kinase" evidence="4">
    <location>
        <begin position="180"/>
        <end position="468"/>
    </location>
</feature>
<organism evidence="5">
    <name type="scientific">Ixodes ricinus</name>
    <name type="common">Common tick</name>
    <name type="synonym">Acarus ricinus</name>
    <dbReference type="NCBI Taxonomy" id="34613"/>
    <lineage>
        <taxon>Eukaryota</taxon>
        <taxon>Metazoa</taxon>
        <taxon>Ecdysozoa</taxon>
        <taxon>Arthropoda</taxon>
        <taxon>Chelicerata</taxon>
        <taxon>Arachnida</taxon>
        <taxon>Acari</taxon>
        <taxon>Parasitiformes</taxon>
        <taxon>Ixodida</taxon>
        <taxon>Ixodoidea</taxon>
        <taxon>Ixodidae</taxon>
        <taxon>Ixodinae</taxon>
        <taxon>Ixodes</taxon>
    </lineage>
</organism>
<protein>
    <submittedName>
        <fullName evidence="5">Protein tyrosine kinase</fullName>
    </submittedName>
</protein>
<feature type="compositionally biased region" description="Polar residues" evidence="1">
    <location>
        <begin position="1217"/>
        <end position="1233"/>
    </location>
</feature>
<feature type="transmembrane region" description="Helical" evidence="2">
    <location>
        <begin position="389"/>
        <end position="407"/>
    </location>
</feature>
<name>A0A147BGZ9_IXORI</name>
<dbReference type="PROSITE" id="PS50011">
    <property type="entry name" value="PROTEIN_KINASE_DOM"/>
    <property type="match status" value="1"/>
</dbReference>
<dbReference type="InterPro" id="IPR001245">
    <property type="entry name" value="Ser-Thr/Tyr_kinase_cat_dom"/>
</dbReference>
<dbReference type="GO" id="GO:0004672">
    <property type="term" value="F:protein kinase activity"/>
    <property type="evidence" value="ECO:0007669"/>
    <property type="project" value="InterPro"/>
</dbReference>
<dbReference type="InterPro" id="IPR000719">
    <property type="entry name" value="Prot_kinase_dom"/>
</dbReference>
<feature type="region of interest" description="Disordered" evidence="1">
    <location>
        <begin position="857"/>
        <end position="934"/>
    </location>
</feature>
<feature type="transmembrane region" description="Helical" evidence="2">
    <location>
        <begin position="47"/>
        <end position="68"/>
    </location>
</feature>
<feature type="compositionally biased region" description="Low complexity" evidence="1">
    <location>
        <begin position="1173"/>
        <end position="1186"/>
    </location>
</feature>
<feature type="signal peptide" evidence="3">
    <location>
        <begin position="1"/>
        <end position="23"/>
    </location>
</feature>
<keyword evidence="2" id="KW-0472">Membrane</keyword>
<proteinExistence type="predicted"/>
<dbReference type="PROSITE" id="PS00109">
    <property type="entry name" value="PROTEIN_KINASE_TYR"/>
    <property type="match status" value="1"/>
</dbReference>
<evidence type="ECO:0000259" key="4">
    <source>
        <dbReference type="PROSITE" id="PS50011"/>
    </source>
</evidence>
<dbReference type="GO" id="GO:0005524">
    <property type="term" value="F:ATP binding"/>
    <property type="evidence" value="ECO:0007669"/>
    <property type="project" value="InterPro"/>
</dbReference>
<dbReference type="InterPro" id="IPR008266">
    <property type="entry name" value="Tyr_kinase_AS"/>
</dbReference>
<keyword evidence="5" id="KW-0418">Kinase</keyword>
<evidence type="ECO:0000256" key="2">
    <source>
        <dbReference type="SAM" id="Phobius"/>
    </source>
</evidence>
<dbReference type="EMBL" id="GEGO01005334">
    <property type="protein sequence ID" value="JAR90070.1"/>
    <property type="molecule type" value="Transcribed_RNA"/>
</dbReference>
<feature type="compositionally biased region" description="Acidic residues" evidence="1">
    <location>
        <begin position="974"/>
        <end position="986"/>
    </location>
</feature>
<keyword evidence="2" id="KW-0812">Transmembrane</keyword>
<feature type="region of interest" description="Disordered" evidence="1">
    <location>
        <begin position="529"/>
        <end position="549"/>
    </location>
</feature>
<evidence type="ECO:0000256" key="1">
    <source>
        <dbReference type="SAM" id="MobiDB-lite"/>
    </source>
</evidence>
<dbReference type="PRINTS" id="PR00109">
    <property type="entry name" value="TYRKINASE"/>
</dbReference>